<dbReference type="Gene3D" id="3.40.50.1970">
    <property type="match status" value="1"/>
</dbReference>
<dbReference type="PANTHER" id="PTHR11496">
    <property type="entry name" value="ALCOHOL DEHYDROGENASE"/>
    <property type="match status" value="1"/>
</dbReference>
<dbReference type="GO" id="GO:0004022">
    <property type="term" value="F:alcohol dehydrogenase (NAD+) activity"/>
    <property type="evidence" value="ECO:0007669"/>
    <property type="project" value="TreeGrafter"/>
</dbReference>
<dbReference type="Pfam" id="PF25137">
    <property type="entry name" value="ADH_Fe_C"/>
    <property type="match status" value="1"/>
</dbReference>
<dbReference type="InterPro" id="IPR056798">
    <property type="entry name" value="ADH_Fe_C"/>
</dbReference>
<dbReference type="CDD" id="cd08185">
    <property type="entry name" value="Fe-ADH-like"/>
    <property type="match status" value="1"/>
</dbReference>
<gene>
    <name evidence="4" type="primary">dhaT_16</name>
    <name evidence="4" type="ORF">SDC9_109323</name>
</gene>
<dbReference type="GO" id="GO:0047516">
    <property type="term" value="F:1,3-propanediol dehydrogenase activity"/>
    <property type="evidence" value="ECO:0007669"/>
    <property type="project" value="UniProtKB-EC"/>
</dbReference>
<dbReference type="FunFam" id="3.40.50.1970:FF:000003">
    <property type="entry name" value="Alcohol dehydrogenase, iron-containing"/>
    <property type="match status" value="1"/>
</dbReference>
<reference evidence="4" key="1">
    <citation type="submission" date="2019-08" db="EMBL/GenBank/DDBJ databases">
        <authorList>
            <person name="Kucharzyk K."/>
            <person name="Murdoch R.W."/>
            <person name="Higgins S."/>
            <person name="Loffler F."/>
        </authorList>
    </citation>
    <scope>NUCLEOTIDE SEQUENCE</scope>
</reference>
<name>A0A645BCT3_9ZZZZ</name>
<dbReference type="Gene3D" id="1.20.1090.10">
    <property type="entry name" value="Dehydroquinate synthase-like - alpha domain"/>
    <property type="match status" value="1"/>
</dbReference>
<feature type="domain" description="Alcohol dehydrogenase iron-type/glycerol dehydrogenase GldA" evidence="2">
    <location>
        <begin position="8"/>
        <end position="176"/>
    </location>
</feature>
<dbReference type="InterPro" id="IPR039697">
    <property type="entry name" value="Alcohol_dehydrogenase_Fe"/>
</dbReference>
<dbReference type="EMBL" id="VSSQ01018869">
    <property type="protein sequence ID" value="MPM62451.1"/>
    <property type="molecule type" value="Genomic_DNA"/>
</dbReference>
<proteinExistence type="predicted"/>
<organism evidence="4">
    <name type="scientific">bioreactor metagenome</name>
    <dbReference type="NCBI Taxonomy" id="1076179"/>
    <lineage>
        <taxon>unclassified sequences</taxon>
        <taxon>metagenomes</taxon>
        <taxon>ecological metagenomes</taxon>
    </lineage>
</organism>
<keyword evidence="1 4" id="KW-0560">Oxidoreductase</keyword>
<comment type="caution">
    <text evidence="4">The sequence shown here is derived from an EMBL/GenBank/DDBJ whole genome shotgun (WGS) entry which is preliminary data.</text>
</comment>
<feature type="domain" description="Fe-containing alcohol dehydrogenase-like C-terminal" evidence="3">
    <location>
        <begin position="188"/>
        <end position="375"/>
    </location>
</feature>
<dbReference type="InterPro" id="IPR001670">
    <property type="entry name" value="ADH_Fe/GldA"/>
</dbReference>
<dbReference type="PANTHER" id="PTHR11496:SF104">
    <property type="entry name" value="3-DEOXY-ALPHA-D-MANNO-OCTULOSONATE 8-OXIDASE"/>
    <property type="match status" value="1"/>
</dbReference>
<evidence type="ECO:0000259" key="3">
    <source>
        <dbReference type="Pfam" id="PF25137"/>
    </source>
</evidence>
<sequence>MEFQYHLPVNLVFGRGKADQIGKLSAPYGTRALIVTGGSSTKRSGLLDKTVGLLEACGISSVVFDRVTPNPLTETVYEGAALAKAEDCDFIVGIGGGSSLDAAKGIAFQVVNGGDISEYIFGLKVSDKALPIVAVPTTCGTGSEGNGYAVLTNPQTLDKKSLRTVCIVPSCSIIDPLLMTTMPKRVLASVGFDALCHNMEAYLSGAGNALTKVQALEGVSLTAQGLRRAYRDAGDLEGWDMLSLGSTLGGMTIGAASVTAPHALEHPASGLRNIVHGDGLAALTCPIIRHTLPAAEAQYLELARRIGGPSATDIVAELESLLTELNLRVRLRDFGITEADIPWMAENCVKIFLGGLKAHPKFFEPAELMEIYAEAL</sequence>
<evidence type="ECO:0000313" key="4">
    <source>
        <dbReference type="EMBL" id="MPM62451.1"/>
    </source>
</evidence>
<dbReference type="EC" id="1.1.1.202" evidence="4"/>
<dbReference type="Pfam" id="PF00465">
    <property type="entry name" value="Fe-ADH"/>
    <property type="match status" value="1"/>
</dbReference>
<dbReference type="GO" id="GO:0046872">
    <property type="term" value="F:metal ion binding"/>
    <property type="evidence" value="ECO:0007669"/>
    <property type="project" value="InterPro"/>
</dbReference>
<protein>
    <submittedName>
        <fullName evidence="4">1,3-propanediol dehydrogenase</fullName>
        <ecNumber evidence="4">1.1.1.202</ecNumber>
    </submittedName>
</protein>
<accession>A0A645BCT3</accession>
<evidence type="ECO:0000256" key="1">
    <source>
        <dbReference type="ARBA" id="ARBA00023002"/>
    </source>
</evidence>
<evidence type="ECO:0000259" key="2">
    <source>
        <dbReference type="Pfam" id="PF00465"/>
    </source>
</evidence>
<dbReference type="SUPFAM" id="SSF56796">
    <property type="entry name" value="Dehydroquinate synthase-like"/>
    <property type="match status" value="1"/>
</dbReference>
<dbReference type="AlphaFoldDB" id="A0A645BCT3"/>